<keyword evidence="2" id="KW-0732">Signal</keyword>
<feature type="chain" id="PRO_5002541672" evidence="2">
    <location>
        <begin position="25"/>
        <end position="194"/>
    </location>
</feature>
<evidence type="ECO:0000256" key="1">
    <source>
        <dbReference type="SAM" id="Phobius"/>
    </source>
</evidence>
<sequence>MKHLIRIAAATLFSVSMCMANANAQQITIDLGKLDSKLAARVIEAQQNIKKAEEKIAVPKVTVSQAKEWADVGQNLATAVGATAKALSVEVNDFVKTPVGWWAFAFIFWYFLGANIWAIVGGTITWIALGSVIWHSFRIFHIPQRKLVFEGEGKVKKYDYVKYAFASNDARTLSAIAHTVMFVVLSIVMLVIIF</sequence>
<comment type="caution">
    <text evidence="3">The sequence shown here is derived from an EMBL/GenBank/DDBJ whole genome shotgun (WGS) entry which is preliminary data.</text>
</comment>
<accession>A0A0G2A2F7</accession>
<evidence type="ECO:0000313" key="4">
    <source>
        <dbReference type="Proteomes" id="UP000034185"/>
    </source>
</evidence>
<dbReference type="Proteomes" id="UP000034185">
    <property type="component" value="Unassembled WGS sequence"/>
</dbReference>
<evidence type="ECO:0000313" key="3">
    <source>
        <dbReference type="EMBL" id="KKW26339.1"/>
    </source>
</evidence>
<keyword evidence="1" id="KW-0812">Transmembrane</keyword>
<dbReference type="AlphaFoldDB" id="A0A0G2A2F7"/>
<evidence type="ECO:0000256" key="2">
    <source>
        <dbReference type="SAM" id="SignalP"/>
    </source>
</evidence>
<name>A0A0G2A2F7_9BACT</name>
<proteinExistence type="predicted"/>
<organism evidence="3 4">
    <name type="scientific">Candidatus Kaiserbacteria bacterium GW2011_GWB1_52_6</name>
    <dbReference type="NCBI Taxonomy" id="1618674"/>
    <lineage>
        <taxon>Bacteria</taxon>
        <taxon>Candidatus Kaiseribacteriota</taxon>
    </lineage>
</organism>
<dbReference type="EMBL" id="LCRA01000028">
    <property type="protein sequence ID" value="KKW26339.1"/>
    <property type="molecule type" value="Genomic_DNA"/>
</dbReference>
<keyword evidence="1" id="KW-1133">Transmembrane helix</keyword>
<feature type="signal peptide" evidence="2">
    <location>
        <begin position="1"/>
        <end position="24"/>
    </location>
</feature>
<feature type="transmembrane region" description="Helical" evidence="1">
    <location>
        <begin position="172"/>
        <end position="193"/>
    </location>
</feature>
<keyword evidence="1" id="KW-0472">Membrane</keyword>
<protein>
    <submittedName>
        <fullName evidence="3">Uncharacterized protein</fullName>
    </submittedName>
</protein>
<feature type="transmembrane region" description="Helical" evidence="1">
    <location>
        <begin position="101"/>
        <end position="129"/>
    </location>
</feature>
<gene>
    <name evidence="3" type="ORF">UY70_C0028G0006</name>
</gene>
<reference evidence="3 4" key="1">
    <citation type="journal article" date="2015" name="Nature">
        <title>rRNA introns, odd ribosomes, and small enigmatic genomes across a large radiation of phyla.</title>
        <authorList>
            <person name="Brown C.T."/>
            <person name="Hug L.A."/>
            <person name="Thomas B.C."/>
            <person name="Sharon I."/>
            <person name="Castelle C.J."/>
            <person name="Singh A."/>
            <person name="Wilkins M.J."/>
            <person name="Williams K.H."/>
            <person name="Banfield J.F."/>
        </authorList>
    </citation>
    <scope>NUCLEOTIDE SEQUENCE [LARGE SCALE GENOMIC DNA]</scope>
</reference>